<dbReference type="Proteomes" id="UP001551695">
    <property type="component" value="Unassembled WGS sequence"/>
</dbReference>
<dbReference type="EMBL" id="JBFAKC010000008">
    <property type="protein sequence ID" value="MEV0709681.1"/>
    <property type="molecule type" value="Genomic_DNA"/>
</dbReference>
<evidence type="ECO:0000313" key="2">
    <source>
        <dbReference type="Proteomes" id="UP001551695"/>
    </source>
</evidence>
<sequence>MTVEAIAVVPEDALGAGIPRFRDEQSGYTFFVAAPAACPTLWNRYLNGAHEVYRQFGVEPALEFERTSDGASTALFFLGLDPAGEAVAGVRIQGRYTHVDEVRGVADWDGRRGSVELRRMVADRIPEGVVEAKGAWVARDSPHRSALGDVVSRAVLHGALLLDARFGFATVATFTVPRHRASGAVRAAHIPSVPYPDARYRTVPIWWDTRTYRAFADRSQSARILAETRALAEADHSYFAAPPGSERVAQGRDGHGR</sequence>
<evidence type="ECO:0000313" key="1">
    <source>
        <dbReference type="EMBL" id="MEV0709681.1"/>
    </source>
</evidence>
<dbReference type="RefSeq" id="WP_357785413.1">
    <property type="nucleotide sequence ID" value="NZ_JBFAKC010000008.1"/>
</dbReference>
<evidence type="ECO:0008006" key="3">
    <source>
        <dbReference type="Google" id="ProtNLM"/>
    </source>
</evidence>
<gene>
    <name evidence="1" type="ORF">AB0I48_19130</name>
</gene>
<proteinExistence type="predicted"/>
<organism evidence="1 2">
    <name type="scientific">Nocardia aurea</name>
    <dbReference type="NCBI Taxonomy" id="2144174"/>
    <lineage>
        <taxon>Bacteria</taxon>
        <taxon>Bacillati</taxon>
        <taxon>Actinomycetota</taxon>
        <taxon>Actinomycetes</taxon>
        <taxon>Mycobacteriales</taxon>
        <taxon>Nocardiaceae</taxon>
        <taxon>Nocardia</taxon>
    </lineage>
</organism>
<comment type="caution">
    <text evidence="1">The sequence shown here is derived from an EMBL/GenBank/DDBJ whole genome shotgun (WGS) entry which is preliminary data.</text>
</comment>
<protein>
    <recommendedName>
        <fullName evidence="3">GNAT family N-acetyltransferase</fullName>
    </recommendedName>
</protein>
<name>A0ABV3FWW9_9NOCA</name>
<keyword evidence="2" id="KW-1185">Reference proteome</keyword>
<reference evidence="1 2" key="1">
    <citation type="submission" date="2024-06" db="EMBL/GenBank/DDBJ databases">
        <title>The Natural Products Discovery Center: Release of the First 8490 Sequenced Strains for Exploring Actinobacteria Biosynthetic Diversity.</title>
        <authorList>
            <person name="Kalkreuter E."/>
            <person name="Kautsar S.A."/>
            <person name="Yang D."/>
            <person name="Bader C.D."/>
            <person name="Teijaro C.N."/>
            <person name="Fluegel L."/>
            <person name="Davis C.M."/>
            <person name="Simpson J.R."/>
            <person name="Lauterbach L."/>
            <person name="Steele A.D."/>
            <person name="Gui C."/>
            <person name="Meng S."/>
            <person name="Li G."/>
            <person name="Viehrig K."/>
            <person name="Ye F."/>
            <person name="Su P."/>
            <person name="Kiefer A.F."/>
            <person name="Nichols A."/>
            <person name="Cepeda A.J."/>
            <person name="Yan W."/>
            <person name="Fan B."/>
            <person name="Jiang Y."/>
            <person name="Adhikari A."/>
            <person name="Zheng C.-J."/>
            <person name="Schuster L."/>
            <person name="Cowan T.M."/>
            <person name="Smanski M.J."/>
            <person name="Chevrette M.G."/>
            <person name="De Carvalho L.P.S."/>
            <person name="Shen B."/>
        </authorList>
    </citation>
    <scope>NUCLEOTIDE SEQUENCE [LARGE SCALE GENOMIC DNA]</scope>
    <source>
        <strain evidence="1 2">NPDC050403</strain>
    </source>
</reference>
<accession>A0ABV3FWW9</accession>